<protein>
    <submittedName>
        <fullName evidence="2">GNAT family N-acetyltransferase</fullName>
        <ecNumber evidence="2">2.3.1.-</ecNumber>
    </submittedName>
</protein>
<dbReference type="Pfam" id="PF00583">
    <property type="entry name" value="Acetyltransf_1"/>
    <property type="match status" value="1"/>
</dbReference>
<keyword evidence="2" id="KW-0012">Acyltransferase</keyword>
<feature type="domain" description="N-acetyltransferase" evidence="1">
    <location>
        <begin position="3"/>
        <end position="144"/>
    </location>
</feature>
<dbReference type="Gene3D" id="3.40.630.30">
    <property type="match status" value="1"/>
</dbReference>
<dbReference type="EMBL" id="JAUOQI010000001">
    <property type="protein sequence ID" value="MDO6575766.1"/>
    <property type="molecule type" value="Genomic_DNA"/>
</dbReference>
<dbReference type="GO" id="GO:0016747">
    <property type="term" value="F:acyltransferase activity, transferring groups other than amino-acyl groups"/>
    <property type="evidence" value="ECO:0007669"/>
    <property type="project" value="InterPro"/>
</dbReference>
<dbReference type="EC" id="2.3.1.-" evidence="2"/>
<dbReference type="InterPro" id="IPR016181">
    <property type="entry name" value="Acyl_CoA_acyltransferase"/>
</dbReference>
<evidence type="ECO:0000313" key="3">
    <source>
        <dbReference type="Proteomes" id="UP001170717"/>
    </source>
</evidence>
<accession>A0AAW7YUB6</accession>
<dbReference type="Proteomes" id="UP001170717">
    <property type="component" value="Unassembled WGS sequence"/>
</dbReference>
<dbReference type="RefSeq" id="WP_303537728.1">
    <property type="nucleotide sequence ID" value="NZ_JAUOQI010000001.1"/>
</dbReference>
<comment type="caution">
    <text evidence="2">The sequence shown here is derived from an EMBL/GenBank/DDBJ whole genome shotgun (WGS) entry which is preliminary data.</text>
</comment>
<organism evidence="2 3">
    <name type="scientific">Alteromonas stellipolaris</name>
    <dbReference type="NCBI Taxonomy" id="233316"/>
    <lineage>
        <taxon>Bacteria</taxon>
        <taxon>Pseudomonadati</taxon>
        <taxon>Pseudomonadota</taxon>
        <taxon>Gammaproteobacteria</taxon>
        <taxon>Alteromonadales</taxon>
        <taxon>Alteromonadaceae</taxon>
        <taxon>Alteromonas/Salinimonas group</taxon>
        <taxon>Alteromonas</taxon>
    </lineage>
</organism>
<gene>
    <name evidence="2" type="ORF">Q4527_00075</name>
</gene>
<name>A0AAW7YUB6_9ALTE</name>
<dbReference type="AlphaFoldDB" id="A0AAW7YUB6"/>
<evidence type="ECO:0000313" key="2">
    <source>
        <dbReference type="EMBL" id="MDO6575766.1"/>
    </source>
</evidence>
<keyword evidence="2" id="KW-0808">Transferase</keyword>
<sequence>MAYTIENVDWARDKHRLKAIREDVFVLEWRVPQDSEFDERDASAFHVLLLEDGEETNQPIATGRLTQCGEIGRIAVKRGYRNMSVYRALFAALIEVANRHNVTILKVSCSLDSVSYHQGLGFKPEGQVFMDGGVARQRMQCPVERFPFPDVSQMH</sequence>
<dbReference type="PROSITE" id="PS51186">
    <property type="entry name" value="GNAT"/>
    <property type="match status" value="1"/>
</dbReference>
<dbReference type="CDD" id="cd04301">
    <property type="entry name" value="NAT_SF"/>
    <property type="match status" value="1"/>
</dbReference>
<dbReference type="SUPFAM" id="SSF55729">
    <property type="entry name" value="Acyl-CoA N-acyltransferases (Nat)"/>
    <property type="match status" value="1"/>
</dbReference>
<proteinExistence type="predicted"/>
<reference evidence="2" key="1">
    <citation type="submission" date="2023-07" db="EMBL/GenBank/DDBJ databases">
        <title>Genome content predicts the carbon catabolic preferences of heterotrophic bacteria.</title>
        <authorList>
            <person name="Gralka M."/>
        </authorList>
    </citation>
    <scope>NUCLEOTIDE SEQUENCE</scope>
    <source>
        <strain evidence="2">F2M12</strain>
    </source>
</reference>
<dbReference type="InterPro" id="IPR000182">
    <property type="entry name" value="GNAT_dom"/>
</dbReference>
<evidence type="ECO:0000259" key="1">
    <source>
        <dbReference type="PROSITE" id="PS51186"/>
    </source>
</evidence>